<keyword evidence="7 8" id="KW-0472">Membrane</keyword>
<dbReference type="GO" id="GO:0005886">
    <property type="term" value="C:plasma membrane"/>
    <property type="evidence" value="ECO:0007669"/>
    <property type="project" value="UniProtKB-SubCell"/>
</dbReference>
<keyword evidence="3 8" id="KW-0812">Transmembrane</keyword>
<dbReference type="InterPro" id="IPR043760">
    <property type="entry name" value="PycTM_dom"/>
</dbReference>
<sequence length="148" mass="17431">GLLITIALGFSLLSNIFVKIESLMEQNLPFFYFYITITIIFISFSIIGIIITILVFKPRESKEETERNREGFFYFGHVSKYSSSDEYFSKIKQLDEEKLMEEYSRQIYQLSHIAKEKFKFLRLSIYFLIINIGLTVFFLILSSIVNIS</sequence>
<feature type="non-terminal residue" evidence="10">
    <location>
        <position position="1"/>
    </location>
</feature>
<gene>
    <name evidence="10" type="ORF">S12H4_57553</name>
</gene>
<dbReference type="Pfam" id="PF18967">
    <property type="entry name" value="PycTM"/>
    <property type="match status" value="1"/>
</dbReference>
<feature type="transmembrane region" description="Helical" evidence="8">
    <location>
        <begin position="34"/>
        <end position="56"/>
    </location>
</feature>
<reference evidence="10" key="1">
    <citation type="journal article" date="2014" name="Front. Microbiol.">
        <title>High frequency of phylogenetically diverse reductive dehalogenase-homologous genes in deep subseafloor sedimentary metagenomes.</title>
        <authorList>
            <person name="Kawai M."/>
            <person name="Futagami T."/>
            <person name="Toyoda A."/>
            <person name="Takaki Y."/>
            <person name="Nishi S."/>
            <person name="Hori S."/>
            <person name="Arai W."/>
            <person name="Tsubouchi T."/>
            <person name="Morono Y."/>
            <person name="Uchiyama I."/>
            <person name="Ito T."/>
            <person name="Fujiyama A."/>
            <person name="Inagaki F."/>
            <person name="Takami H."/>
        </authorList>
    </citation>
    <scope>NUCLEOTIDE SEQUENCE</scope>
    <source>
        <strain evidence="10">Expedition CK06-06</strain>
    </source>
</reference>
<comment type="caution">
    <text evidence="10">The sequence shown here is derived from an EMBL/GenBank/DDBJ whole genome shotgun (WGS) entry which is preliminary data.</text>
</comment>
<comment type="subcellular location">
    <subcellularLocation>
        <location evidence="1">Cell membrane</location>
    </subcellularLocation>
</comment>
<evidence type="ECO:0000256" key="2">
    <source>
        <dbReference type="ARBA" id="ARBA00022475"/>
    </source>
</evidence>
<evidence type="ECO:0000256" key="3">
    <source>
        <dbReference type="ARBA" id="ARBA00022692"/>
    </source>
</evidence>
<evidence type="ECO:0000256" key="7">
    <source>
        <dbReference type="ARBA" id="ARBA00023136"/>
    </source>
</evidence>
<evidence type="ECO:0000256" key="1">
    <source>
        <dbReference type="ARBA" id="ARBA00004236"/>
    </source>
</evidence>
<keyword evidence="5 8" id="KW-1133">Transmembrane helix</keyword>
<keyword evidence="6" id="KW-0051">Antiviral defense</keyword>
<evidence type="ECO:0000256" key="4">
    <source>
        <dbReference type="ARBA" id="ARBA00022741"/>
    </source>
</evidence>
<dbReference type="GO" id="GO:0051607">
    <property type="term" value="P:defense response to virus"/>
    <property type="evidence" value="ECO:0007669"/>
    <property type="project" value="UniProtKB-KW"/>
</dbReference>
<dbReference type="GO" id="GO:0000166">
    <property type="term" value="F:nucleotide binding"/>
    <property type="evidence" value="ECO:0007669"/>
    <property type="project" value="UniProtKB-KW"/>
</dbReference>
<dbReference type="AlphaFoldDB" id="X1VXD5"/>
<feature type="transmembrane region" description="Helical" evidence="8">
    <location>
        <begin position="125"/>
        <end position="145"/>
    </location>
</feature>
<accession>X1VXD5</accession>
<evidence type="ECO:0000259" key="9">
    <source>
        <dbReference type="Pfam" id="PF18967"/>
    </source>
</evidence>
<evidence type="ECO:0000256" key="5">
    <source>
        <dbReference type="ARBA" id="ARBA00022989"/>
    </source>
</evidence>
<evidence type="ECO:0000256" key="8">
    <source>
        <dbReference type="SAM" id="Phobius"/>
    </source>
</evidence>
<keyword evidence="2" id="KW-1003">Cell membrane</keyword>
<feature type="domain" description="Pycsar effector protein" evidence="9">
    <location>
        <begin position="14"/>
        <end position="141"/>
    </location>
</feature>
<evidence type="ECO:0000313" key="10">
    <source>
        <dbReference type="EMBL" id="GAJ23601.1"/>
    </source>
</evidence>
<keyword evidence="4" id="KW-0547">Nucleotide-binding</keyword>
<dbReference type="EMBL" id="BARW01037243">
    <property type="protein sequence ID" value="GAJ23601.1"/>
    <property type="molecule type" value="Genomic_DNA"/>
</dbReference>
<organism evidence="10">
    <name type="scientific">marine sediment metagenome</name>
    <dbReference type="NCBI Taxonomy" id="412755"/>
    <lineage>
        <taxon>unclassified sequences</taxon>
        <taxon>metagenomes</taxon>
        <taxon>ecological metagenomes</taxon>
    </lineage>
</organism>
<protein>
    <recommendedName>
        <fullName evidence="9">Pycsar effector protein domain-containing protein</fullName>
    </recommendedName>
</protein>
<name>X1VXD5_9ZZZZ</name>
<proteinExistence type="predicted"/>
<evidence type="ECO:0000256" key="6">
    <source>
        <dbReference type="ARBA" id="ARBA00023118"/>
    </source>
</evidence>